<feature type="domain" description="HTH araC/xylS-type" evidence="4">
    <location>
        <begin position="9"/>
        <end position="107"/>
    </location>
</feature>
<keyword evidence="6" id="KW-1185">Reference proteome</keyword>
<protein>
    <recommendedName>
        <fullName evidence="4">HTH araC/xylS-type domain-containing protein</fullName>
    </recommendedName>
</protein>
<comment type="caution">
    <text evidence="5">The sequence shown here is derived from an EMBL/GenBank/DDBJ whole genome shotgun (WGS) entry which is preliminary data.</text>
</comment>
<dbReference type="PANTHER" id="PTHR43280:SF28">
    <property type="entry name" value="HTH-TYPE TRANSCRIPTIONAL ACTIVATOR RHAS"/>
    <property type="match status" value="1"/>
</dbReference>
<dbReference type="Proteomes" id="UP000679779">
    <property type="component" value="Unassembled WGS sequence"/>
</dbReference>
<keyword evidence="1" id="KW-0805">Transcription regulation</keyword>
<proteinExistence type="predicted"/>
<dbReference type="InterPro" id="IPR009057">
    <property type="entry name" value="Homeodomain-like_sf"/>
</dbReference>
<evidence type="ECO:0000256" key="3">
    <source>
        <dbReference type="ARBA" id="ARBA00023163"/>
    </source>
</evidence>
<accession>A0A919XDD1</accession>
<keyword evidence="2" id="KW-0238">DNA-binding</keyword>
<evidence type="ECO:0000256" key="2">
    <source>
        <dbReference type="ARBA" id="ARBA00023125"/>
    </source>
</evidence>
<dbReference type="RefSeq" id="WP_160040689.1">
    <property type="nucleotide sequence ID" value="NZ_BORQ01000001.1"/>
</dbReference>
<dbReference type="PROSITE" id="PS01124">
    <property type="entry name" value="HTH_ARAC_FAMILY_2"/>
    <property type="match status" value="1"/>
</dbReference>
<evidence type="ECO:0000259" key="4">
    <source>
        <dbReference type="PROSITE" id="PS01124"/>
    </source>
</evidence>
<evidence type="ECO:0000256" key="1">
    <source>
        <dbReference type="ARBA" id="ARBA00023015"/>
    </source>
</evidence>
<dbReference type="AlphaFoldDB" id="A0A919XDD1"/>
<dbReference type="GO" id="GO:0043565">
    <property type="term" value="F:sequence-specific DNA binding"/>
    <property type="evidence" value="ECO:0007669"/>
    <property type="project" value="InterPro"/>
</dbReference>
<dbReference type="Pfam" id="PF12833">
    <property type="entry name" value="HTH_18"/>
    <property type="match status" value="1"/>
</dbReference>
<dbReference type="GO" id="GO:0003700">
    <property type="term" value="F:DNA-binding transcription factor activity"/>
    <property type="evidence" value="ECO:0007669"/>
    <property type="project" value="InterPro"/>
</dbReference>
<sequence length="267" mass="29967">MIQPKPEIDEAILFIHAHLCDPLSLKQIARHVGYSPYHFIRLFKAQTGLTPQYYISSARLQKAKELLLQTNLTVRDVALEIGQQSIGTFTTRFADKVGVTPAHFRDQHILAETGLQSVLSESREPFSTEIGPNGAIISGRVNAESPIHGVIFIGLFLRPIPDAIPAYGTLLTSPGPFRFSNVKPGTYYLMATSVSSDMRSTDILLPHRTLRTRFHEPIVVSSHHQRIDKEVALYPPSMGDPPILISLPLLMQRFMARQRFFLEKKCP</sequence>
<organism evidence="5 6">
    <name type="scientific">Paenibacillus albilobatus</name>
    <dbReference type="NCBI Taxonomy" id="2716884"/>
    <lineage>
        <taxon>Bacteria</taxon>
        <taxon>Bacillati</taxon>
        <taxon>Bacillota</taxon>
        <taxon>Bacilli</taxon>
        <taxon>Bacillales</taxon>
        <taxon>Paenibacillaceae</taxon>
        <taxon>Paenibacillus</taxon>
    </lineage>
</organism>
<dbReference type="EMBL" id="BORQ01000001">
    <property type="protein sequence ID" value="GIO30469.1"/>
    <property type="molecule type" value="Genomic_DNA"/>
</dbReference>
<dbReference type="Gene3D" id="1.10.10.60">
    <property type="entry name" value="Homeodomain-like"/>
    <property type="match status" value="2"/>
</dbReference>
<keyword evidence="3" id="KW-0804">Transcription</keyword>
<gene>
    <name evidence="5" type="ORF">J2TS6_16100</name>
</gene>
<dbReference type="InterPro" id="IPR018060">
    <property type="entry name" value="HTH_AraC"/>
</dbReference>
<dbReference type="SMART" id="SM00342">
    <property type="entry name" value="HTH_ARAC"/>
    <property type="match status" value="1"/>
</dbReference>
<reference evidence="5" key="1">
    <citation type="submission" date="2021-03" db="EMBL/GenBank/DDBJ databases">
        <title>Antimicrobial resistance genes in bacteria isolated from Japanese honey, and their potential for conferring macrolide and lincosamide resistance in the American foulbrood pathogen Paenibacillus larvae.</title>
        <authorList>
            <person name="Okamoto M."/>
            <person name="Kumagai M."/>
            <person name="Kanamori H."/>
            <person name="Takamatsu D."/>
        </authorList>
    </citation>
    <scope>NUCLEOTIDE SEQUENCE</scope>
    <source>
        <strain evidence="5">J2TS6</strain>
    </source>
</reference>
<dbReference type="SUPFAM" id="SSF46689">
    <property type="entry name" value="Homeodomain-like"/>
    <property type="match status" value="2"/>
</dbReference>
<evidence type="ECO:0000313" key="5">
    <source>
        <dbReference type="EMBL" id="GIO30469.1"/>
    </source>
</evidence>
<evidence type="ECO:0000313" key="6">
    <source>
        <dbReference type="Proteomes" id="UP000679779"/>
    </source>
</evidence>
<name>A0A919XDD1_9BACL</name>
<dbReference type="PANTHER" id="PTHR43280">
    <property type="entry name" value="ARAC-FAMILY TRANSCRIPTIONAL REGULATOR"/>
    <property type="match status" value="1"/>
</dbReference>